<reference evidence="1" key="1">
    <citation type="submission" date="2020-11" db="EMBL/GenBank/DDBJ databases">
        <authorList>
            <person name="Tran Van P."/>
        </authorList>
    </citation>
    <scope>NUCLEOTIDE SEQUENCE</scope>
</reference>
<sequence>MVKIYFMSRLWPTYASAHNNLGTLMTGTDEAESHFLAAIRYSPNHVNAHYNLGQVYSAHYKPRTSLQVSQYHFLAIIRYSTNLFNAHYNLGQVFSTPNRDSNLNIPTTSNLVYYDIDSLDHEATEACQTNASLRAESQTSGSKARLIFWDVGLEPGQQMLEDIPETHGIVTFVDDLLIVVECSSRKSLEEICNRVLDGLGRWCKSIKLKMALEKTAFMLFRARYVRNPAIRSRVRT</sequence>
<evidence type="ECO:0008006" key="2">
    <source>
        <dbReference type="Google" id="ProtNLM"/>
    </source>
</evidence>
<name>A0A7R8ZAD3_TIMDO</name>
<dbReference type="InterPro" id="IPR011990">
    <property type="entry name" value="TPR-like_helical_dom_sf"/>
</dbReference>
<accession>A0A7R8ZAD3</accession>
<dbReference type="Gene3D" id="1.25.40.10">
    <property type="entry name" value="Tetratricopeptide repeat domain"/>
    <property type="match status" value="1"/>
</dbReference>
<dbReference type="EMBL" id="OA569335">
    <property type="protein sequence ID" value="CAD7202403.1"/>
    <property type="molecule type" value="Genomic_DNA"/>
</dbReference>
<dbReference type="SUPFAM" id="SSF48452">
    <property type="entry name" value="TPR-like"/>
    <property type="match status" value="1"/>
</dbReference>
<organism evidence="1">
    <name type="scientific">Timema douglasi</name>
    <name type="common">Walking stick</name>
    <dbReference type="NCBI Taxonomy" id="61478"/>
    <lineage>
        <taxon>Eukaryota</taxon>
        <taxon>Metazoa</taxon>
        <taxon>Ecdysozoa</taxon>
        <taxon>Arthropoda</taxon>
        <taxon>Hexapoda</taxon>
        <taxon>Insecta</taxon>
        <taxon>Pterygota</taxon>
        <taxon>Neoptera</taxon>
        <taxon>Polyneoptera</taxon>
        <taxon>Phasmatodea</taxon>
        <taxon>Timematodea</taxon>
        <taxon>Timematoidea</taxon>
        <taxon>Timematidae</taxon>
        <taxon>Timema</taxon>
    </lineage>
</organism>
<dbReference type="PANTHER" id="PTHR44809">
    <property type="match status" value="1"/>
</dbReference>
<dbReference type="PANTHER" id="PTHR44809:SF1">
    <property type="entry name" value="PROTEIN O-MANNOSYL-TRANSFERASE TMTC1"/>
    <property type="match status" value="1"/>
</dbReference>
<proteinExistence type="predicted"/>
<dbReference type="AlphaFoldDB" id="A0A7R8ZAD3"/>
<dbReference type="Pfam" id="PF13431">
    <property type="entry name" value="TPR_17"/>
    <property type="match status" value="1"/>
</dbReference>
<dbReference type="InterPro" id="IPR052943">
    <property type="entry name" value="TMTC_O-mannosyl-trnsfr"/>
</dbReference>
<gene>
    <name evidence="1" type="ORF">TDIB3V08_LOCUS8585</name>
</gene>
<evidence type="ECO:0000313" key="1">
    <source>
        <dbReference type="EMBL" id="CAD7202403.1"/>
    </source>
</evidence>
<protein>
    <recommendedName>
        <fullName evidence="2">Reverse transcriptase domain-containing protein</fullName>
    </recommendedName>
</protein>